<accession>A0A7X3HEL7</accession>
<dbReference type="EMBL" id="WTFN01000626">
    <property type="protein sequence ID" value="MWK60563.1"/>
    <property type="molecule type" value="Genomic_DNA"/>
</dbReference>
<evidence type="ECO:0000313" key="2">
    <source>
        <dbReference type="EMBL" id="MWK60563.1"/>
    </source>
</evidence>
<dbReference type="PANTHER" id="PTHR43822:SF16">
    <property type="entry name" value="3-ISOPROPYLMALATE DEHYDRATASE LARGE SUBUNIT 2"/>
    <property type="match status" value="1"/>
</dbReference>
<dbReference type="PANTHER" id="PTHR43822">
    <property type="entry name" value="HOMOACONITASE, MITOCHONDRIAL-RELATED"/>
    <property type="match status" value="1"/>
</dbReference>
<dbReference type="EC" id="4.2.1.33" evidence="2"/>
<proteinExistence type="predicted"/>
<feature type="non-terminal residue" evidence="2">
    <location>
        <position position="77"/>
    </location>
</feature>
<organism evidence="2 3">
    <name type="scientific">Metapseudomonas otitidis</name>
    <dbReference type="NCBI Taxonomy" id="319939"/>
    <lineage>
        <taxon>Bacteria</taxon>
        <taxon>Pseudomonadati</taxon>
        <taxon>Pseudomonadota</taxon>
        <taxon>Gammaproteobacteria</taxon>
        <taxon>Pseudomonadales</taxon>
        <taxon>Pseudomonadaceae</taxon>
        <taxon>Metapseudomonas</taxon>
    </lineage>
</organism>
<dbReference type="InterPro" id="IPR050067">
    <property type="entry name" value="IPM_dehydratase_rel_enz"/>
</dbReference>
<protein>
    <submittedName>
        <fullName evidence="2">3-isopropylmalate dehydratase large subunit</fullName>
        <ecNumber evidence="2">4.2.1.33</ecNumber>
    </submittedName>
</protein>
<dbReference type="Proteomes" id="UP000461288">
    <property type="component" value="Unassembled WGS sequence"/>
</dbReference>
<gene>
    <name evidence="2" type="ORF">GO594_31825</name>
</gene>
<dbReference type="Gene3D" id="3.30.499.10">
    <property type="entry name" value="Aconitase, domain 3"/>
    <property type="match status" value="1"/>
</dbReference>
<name>A0A7X3HEL7_9GAMM</name>
<dbReference type="GO" id="GO:0003861">
    <property type="term" value="F:3-isopropylmalate dehydratase activity"/>
    <property type="evidence" value="ECO:0007669"/>
    <property type="project" value="UniProtKB-EC"/>
</dbReference>
<comment type="caution">
    <text evidence="2">The sequence shown here is derived from an EMBL/GenBank/DDBJ whole genome shotgun (WGS) entry which is preliminary data.</text>
</comment>
<dbReference type="SUPFAM" id="SSF53732">
    <property type="entry name" value="Aconitase iron-sulfur domain"/>
    <property type="match status" value="1"/>
</dbReference>
<sequence length="77" mass="8334">MGMTMTQKILAAHCGESTVKAGQLINAKLDIVLGNDITTPVAINEFEKAGFDSVFDKTRVNIVLDHFVPNKDIKSAT</sequence>
<keyword evidence="1" id="KW-0408">Iron</keyword>
<dbReference type="InterPro" id="IPR015931">
    <property type="entry name" value="Acnase/IPM_dHydase_lsu_aba_1/3"/>
</dbReference>
<dbReference type="InterPro" id="IPR036008">
    <property type="entry name" value="Aconitase_4Fe-4S_dom"/>
</dbReference>
<evidence type="ECO:0000256" key="1">
    <source>
        <dbReference type="ARBA" id="ARBA00023004"/>
    </source>
</evidence>
<reference evidence="2 3" key="1">
    <citation type="submission" date="2019-12" db="EMBL/GenBank/DDBJ databases">
        <title>Draft genome sequence of Pseudomonas otitidis recovered from a chicken carcass.</title>
        <authorList>
            <person name="Vieira T.R."/>
            <person name="Oliviera E.F.C."/>
            <person name="Silva N.M.V."/>
            <person name="Sambrano G.E."/>
            <person name="Cibulski S.P."/>
            <person name="Cardoso M.R.I."/>
        </authorList>
    </citation>
    <scope>NUCLEOTIDE SEQUENCE [LARGE SCALE GENOMIC DNA]</scope>
    <source>
        <strain evidence="2 3">25_K</strain>
    </source>
</reference>
<dbReference type="AlphaFoldDB" id="A0A7X3HEL7"/>
<keyword evidence="2" id="KW-0456">Lyase</keyword>
<evidence type="ECO:0000313" key="3">
    <source>
        <dbReference type="Proteomes" id="UP000461288"/>
    </source>
</evidence>